<dbReference type="InterPro" id="IPR036565">
    <property type="entry name" value="Mur-like_cat_sf"/>
</dbReference>
<dbReference type="InterPro" id="IPR000713">
    <property type="entry name" value="Mur_ligase_N"/>
</dbReference>
<dbReference type="Gene3D" id="3.40.1190.10">
    <property type="entry name" value="Mur-like, catalytic domain"/>
    <property type="match status" value="1"/>
</dbReference>
<dbReference type="InterPro" id="IPR036615">
    <property type="entry name" value="Mur_ligase_C_dom_sf"/>
</dbReference>
<keyword evidence="7 11" id="KW-0133">Cell shape</keyword>
<comment type="similarity">
    <text evidence="1 11">Belongs to the MurCDEF family. MurE subfamily.</text>
</comment>
<dbReference type="PANTHER" id="PTHR23135:SF4">
    <property type="entry name" value="UDP-N-ACETYLMURAMOYL-L-ALANYL-D-GLUTAMATE--2,6-DIAMINOPIMELATE LIGASE MURE HOMOLOG, CHLOROPLASTIC"/>
    <property type="match status" value="1"/>
</dbReference>
<evidence type="ECO:0000256" key="7">
    <source>
        <dbReference type="ARBA" id="ARBA00022960"/>
    </source>
</evidence>
<evidence type="ECO:0000256" key="12">
    <source>
        <dbReference type="RuleBase" id="RU004135"/>
    </source>
</evidence>
<dbReference type="InterPro" id="IPR013221">
    <property type="entry name" value="Mur_ligase_cen"/>
</dbReference>
<dbReference type="EC" id="6.3.2.13" evidence="11"/>
<organism evidence="16 17">
    <name type="scientific">Desulfosudis oleivorans (strain DSM 6200 / JCM 39069 / Hxd3)</name>
    <name type="common">Desulfococcus oleovorans</name>
    <dbReference type="NCBI Taxonomy" id="96561"/>
    <lineage>
        <taxon>Bacteria</taxon>
        <taxon>Pseudomonadati</taxon>
        <taxon>Thermodesulfobacteriota</taxon>
        <taxon>Desulfobacteria</taxon>
        <taxon>Desulfobacterales</taxon>
        <taxon>Desulfosudaceae</taxon>
        <taxon>Desulfosudis</taxon>
    </lineage>
</organism>
<dbReference type="OrthoDB" id="9800958at2"/>
<dbReference type="InterPro" id="IPR004101">
    <property type="entry name" value="Mur_ligase_C"/>
</dbReference>
<feature type="binding site" evidence="11">
    <location>
        <begin position="116"/>
        <end position="122"/>
    </location>
    <ligand>
        <name>ATP</name>
        <dbReference type="ChEBI" id="CHEBI:30616"/>
    </ligand>
</feature>
<comment type="function">
    <text evidence="11">Catalyzes the addition of meso-diaminopimelic acid to the nucleotide precursor UDP-N-acetylmuramoyl-L-alanyl-D-glutamate (UMAG) in the biosynthesis of bacterial cell-wall peptidoglycan.</text>
</comment>
<evidence type="ECO:0000256" key="8">
    <source>
        <dbReference type="ARBA" id="ARBA00022984"/>
    </source>
</evidence>
<feature type="short sequence motif" description="Meso-diaminopimelate recognition motif" evidence="11">
    <location>
        <begin position="416"/>
        <end position="419"/>
    </location>
</feature>
<dbReference type="GO" id="GO:0004326">
    <property type="term" value="F:tetrahydrofolylpolyglutamate synthase activity"/>
    <property type="evidence" value="ECO:0007669"/>
    <property type="project" value="InterPro"/>
</dbReference>
<dbReference type="SUPFAM" id="SSF53623">
    <property type="entry name" value="MurD-like peptide ligases, catalytic domain"/>
    <property type="match status" value="1"/>
</dbReference>
<evidence type="ECO:0000256" key="3">
    <source>
        <dbReference type="ARBA" id="ARBA00022598"/>
    </source>
</evidence>
<name>A8ZXW8_DESOH</name>
<sequence length="529" mass="55812">MRLSELLLPVCPESVRSTAAARGVMPDPEIASIHYRSDEVRPGGLFVAIRGSARDGHDFIDQALARGAVAVVAEKEVDARDAVTVRVADARNALALLSAVFYGAPSARLVLVGVTGTNGKTTTAALVEHILVKAGKQVGVIGTGNFRYVGRRFKNPLTTPESADLQHILRDMATAGVTHVVMEVSSHALAQQRVAGCAFDVAIFTNLTQDHLDFHGDMETYWECKKRLFTGTRSVGVREKHMVSVINCNDARGRGLFDTLPVPGRMGAGFAEACDIYPKGVTSSPDGLAGTIVTPAGPIPFCSPLAGTYNLENILCAAGAGVVLGVEGAAIQEGIETFAGVPGRLEKVADRMGRFVFVDYAHTPDALQNVLSALRKISAGRLFCVFGCGGDRDRAKRPKMGGIAATIADRVVVTSDNPRSEDPEAIIADIVKGMTGLAERVADVAGLAGKSSNGRYLVEPDRRLAIRAAVSAAAPGDTILIAGKGEENYQIFRDRTIDFDDRQEAAAALQARGNSGNDQMPAMSAGQCG</sequence>
<evidence type="ECO:0000256" key="6">
    <source>
        <dbReference type="ARBA" id="ARBA00022840"/>
    </source>
</evidence>
<dbReference type="GO" id="GO:0071555">
    <property type="term" value="P:cell wall organization"/>
    <property type="evidence" value="ECO:0007669"/>
    <property type="project" value="UniProtKB-KW"/>
</dbReference>
<dbReference type="PANTHER" id="PTHR23135">
    <property type="entry name" value="MUR LIGASE FAMILY MEMBER"/>
    <property type="match status" value="1"/>
</dbReference>
<dbReference type="GO" id="GO:0005524">
    <property type="term" value="F:ATP binding"/>
    <property type="evidence" value="ECO:0007669"/>
    <property type="project" value="UniProtKB-UniRule"/>
</dbReference>
<evidence type="ECO:0000256" key="10">
    <source>
        <dbReference type="ARBA" id="ARBA00023316"/>
    </source>
</evidence>
<evidence type="ECO:0000256" key="9">
    <source>
        <dbReference type="ARBA" id="ARBA00023306"/>
    </source>
</evidence>
<feature type="modified residue" description="N6-carboxylysine" evidence="11">
    <location>
        <position position="225"/>
    </location>
</feature>
<dbReference type="eggNOG" id="COG0769">
    <property type="taxonomic scope" value="Bacteria"/>
</dbReference>
<reference evidence="16 17" key="1">
    <citation type="submission" date="2007-10" db="EMBL/GenBank/DDBJ databases">
        <title>Complete sequence of Desulfococcus oleovorans Hxd3.</title>
        <authorList>
            <consortium name="US DOE Joint Genome Institute"/>
            <person name="Copeland A."/>
            <person name="Lucas S."/>
            <person name="Lapidus A."/>
            <person name="Barry K."/>
            <person name="Glavina del Rio T."/>
            <person name="Dalin E."/>
            <person name="Tice H."/>
            <person name="Pitluck S."/>
            <person name="Kiss H."/>
            <person name="Brettin T."/>
            <person name="Bruce D."/>
            <person name="Detter J.C."/>
            <person name="Han C."/>
            <person name="Schmutz J."/>
            <person name="Larimer F."/>
            <person name="Land M."/>
            <person name="Hauser L."/>
            <person name="Kyrpides N."/>
            <person name="Kim E."/>
            <person name="Wawrik B."/>
            <person name="Richardson P."/>
        </authorList>
    </citation>
    <scope>NUCLEOTIDE SEQUENCE [LARGE SCALE GENOMIC DNA]</scope>
    <source>
        <strain evidence="17">DSM 6200 / JCM 39069 / Hxd3</strain>
    </source>
</reference>
<keyword evidence="9 11" id="KW-0131">Cell cycle</keyword>
<dbReference type="InterPro" id="IPR035911">
    <property type="entry name" value="MurE/MurF_N"/>
</dbReference>
<dbReference type="InterPro" id="IPR018109">
    <property type="entry name" value="Folylpolyglutamate_synth_CS"/>
</dbReference>
<evidence type="ECO:0000256" key="1">
    <source>
        <dbReference type="ARBA" id="ARBA00005898"/>
    </source>
</evidence>
<feature type="domain" description="Mur ligase central" evidence="15">
    <location>
        <begin position="114"/>
        <end position="320"/>
    </location>
</feature>
<comment type="caution">
    <text evidence="11">Lacks conserved residue(s) required for the propagation of feature annotation.</text>
</comment>
<evidence type="ECO:0000256" key="2">
    <source>
        <dbReference type="ARBA" id="ARBA00022490"/>
    </source>
</evidence>
<dbReference type="GO" id="GO:0051301">
    <property type="term" value="P:cell division"/>
    <property type="evidence" value="ECO:0007669"/>
    <property type="project" value="UniProtKB-KW"/>
</dbReference>
<dbReference type="NCBIfam" id="NF001126">
    <property type="entry name" value="PRK00139.1-4"/>
    <property type="match status" value="1"/>
</dbReference>
<evidence type="ECO:0000256" key="4">
    <source>
        <dbReference type="ARBA" id="ARBA00022618"/>
    </source>
</evidence>
<dbReference type="GO" id="GO:0005737">
    <property type="term" value="C:cytoplasm"/>
    <property type="evidence" value="ECO:0007669"/>
    <property type="project" value="UniProtKB-SubCell"/>
</dbReference>
<dbReference type="InterPro" id="IPR005761">
    <property type="entry name" value="UDP-N-AcMur-Glu-dNH2Pim_ligase"/>
</dbReference>
<keyword evidence="10 11" id="KW-0961">Cell wall biogenesis/degradation</keyword>
<dbReference type="SUPFAM" id="SSF63418">
    <property type="entry name" value="MurE/MurF N-terminal domain"/>
    <property type="match status" value="1"/>
</dbReference>
<keyword evidence="3 11" id="KW-0436">Ligase</keyword>
<dbReference type="AlphaFoldDB" id="A8ZXW8"/>
<dbReference type="GO" id="GO:0009252">
    <property type="term" value="P:peptidoglycan biosynthetic process"/>
    <property type="evidence" value="ECO:0007669"/>
    <property type="project" value="UniProtKB-UniRule"/>
</dbReference>
<evidence type="ECO:0000259" key="13">
    <source>
        <dbReference type="Pfam" id="PF01225"/>
    </source>
</evidence>
<comment type="cofactor">
    <cofactor evidence="11">
        <name>Mg(2+)</name>
        <dbReference type="ChEBI" id="CHEBI:18420"/>
    </cofactor>
</comment>
<dbReference type="HAMAP" id="MF_00208">
    <property type="entry name" value="MurE"/>
    <property type="match status" value="1"/>
</dbReference>
<feature type="binding site" evidence="11">
    <location>
        <begin position="416"/>
        <end position="419"/>
    </location>
    <ligand>
        <name>meso-2,6-diaminopimelate</name>
        <dbReference type="ChEBI" id="CHEBI:57791"/>
    </ligand>
</feature>
<keyword evidence="2 11" id="KW-0963">Cytoplasm</keyword>
<keyword evidence="11" id="KW-0460">Magnesium</keyword>
<keyword evidence="17" id="KW-1185">Reference proteome</keyword>
<dbReference type="EMBL" id="CP000859">
    <property type="protein sequence ID" value="ABW68595.1"/>
    <property type="molecule type" value="Genomic_DNA"/>
</dbReference>
<dbReference type="GO" id="GO:0000287">
    <property type="term" value="F:magnesium ion binding"/>
    <property type="evidence" value="ECO:0007669"/>
    <property type="project" value="UniProtKB-UniRule"/>
</dbReference>
<evidence type="ECO:0000256" key="5">
    <source>
        <dbReference type="ARBA" id="ARBA00022741"/>
    </source>
</evidence>
<dbReference type="Gene3D" id="3.40.1390.10">
    <property type="entry name" value="MurE/MurF, N-terminal domain"/>
    <property type="match status" value="1"/>
</dbReference>
<dbReference type="UniPathway" id="UPA00219"/>
<evidence type="ECO:0000259" key="14">
    <source>
        <dbReference type="Pfam" id="PF02875"/>
    </source>
</evidence>
<feature type="binding site" evidence="11">
    <location>
        <position position="37"/>
    </location>
    <ligand>
        <name>UDP-N-acetyl-alpha-D-muramoyl-L-alanyl-D-glutamate</name>
        <dbReference type="ChEBI" id="CHEBI:83900"/>
    </ligand>
</feature>
<dbReference type="PROSITE" id="PS01011">
    <property type="entry name" value="FOLYLPOLYGLU_SYNT_1"/>
    <property type="match status" value="1"/>
</dbReference>
<dbReference type="RefSeq" id="WP_012176206.1">
    <property type="nucleotide sequence ID" value="NC_009943.1"/>
</dbReference>
<dbReference type="Pfam" id="PF01225">
    <property type="entry name" value="Mur_ligase"/>
    <property type="match status" value="1"/>
</dbReference>
<feature type="binding site" evidence="11">
    <location>
        <position position="193"/>
    </location>
    <ligand>
        <name>UDP-N-acetyl-alpha-D-muramoyl-L-alanyl-D-glutamate</name>
        <dbReference type="ChEBI" id="CHEBI:83900"/>
    </ligand>
</feature>
<gene>
    <name evidence="11" type="primary">murE</name>
    <name evidence="16" type="ordered locus">Dole_2792</name>
</gene>
<keyword evidence="8 11" id="KW-0573">Peptidoglycan synthesis</keyword>
<feature type="binding site" evidence="11">
    <location>
        <position position="185"/>
    </location>
    <ligand>
        <name>UDP-N-acetyl-alpha-D-muramoyl-L-alanyl-D-glutamate</name>
        <dbReference type="ChEBI" id="CHEBI:83900"/>
    </ligand>
</feature>
<dbReference type="HOGENOM" id="CLU_022291_4_1_7"/>
<dbReference type="STRING" id="96561.Dole_2792"/>
<keyword evidence="6 11" id="KW-0067">ATP-binding</keyword>
<feature type="binding site" evidence="11">
    <location>
        <position position="392"/>
    </location>
    <ligand>
        <name>meso-2,6-diaminopimelate</name>
        <dbReference type="ChEBI" id="CHEBI:57791"/>
    </ligand>
</feature>
<comment type="pathway">
    <text evidence="11 12">Cell wall biogenesis; peptidoglycan biosynthesis.</text>
</comment>
<feature type="binding site" evidence="11">
    <location>
        <position position="487"/>
    </location>
    <ligand>
        <name>meso-2,6-diaminopimelate</name>
        <dbReference type="ChEBI" id="CHEBI:57791"/>
    </ligand>
</feature>
<feature type="domain" description="Mur ligase C-terminal" evidence="14">
    <location>
        <begin position="343"/>
        <end position="485"/>
    </location>
</feature>
<evidence type="ECO:0000259" key="15">
    <source>
        <dbReference type="Pfam" id="PF08245"/>
    </source>
</evidence>
<feature type="binding site" evidence="11">
    <location>
        <position position="483"/>
    </location>
    <ligand>
        <name>meso-2,6-diaminopimelate</name>
        <dbReference type="ChEBI" id="CHEBI:57791"/>
    </ligand>
</feature>
<dbReference type="GO" id="GO:0008360">
    <property type="term" value="P:regulation of cell shape"/>
    <property type="evidence" value="ECO:0007669"/>
    <property type="project" value="UniProtKB-KW"/>
</dbReference>
<keyword evidence="4 11" id="KW-0132">Cell division</keyword>
<dbReference type="Pfam" id="PF02875">
    <property type="entry name" value="Mur_ligase_C"/>
    <property type="match status" value="1"/>
</dbReference>
<accession>A8ZXW8</accession>
<dbReference type="NCBIfam" id="TIGR01085">
    <property type="entry name" value="murE"/>
    <property type="match status" value="1"/>
</dbReference>
<comment type="catalytic activity">
    <reaction evidence="11">
        <text>UDP-N-acetyl-alpha-D-muramoyl-L-alanyl-D-glutamate + meso-2,6-diaminopimelate + ATP = UDP-N-acetyl-alpha-D-muramoyl-L-alanyl-gamma-D-glutamyl-meso-2,6-diaminopimelate + ADP + phosphate + H(+)</text>
        <dbReference type="Rhea" id="RHEA:23676"/>
        <dbReference type="ChEBI" id="CHEBI:15378"/>
        <dbReference type="ChEBI" id="CHEBI:30616"/>
        <dbReference type="ChEBI" id="CHEBI:43474"/>
        <dbReference type="ChEBI" id="CHEBI:57791"/>
        <dbReference type="ChEBI" id="CHEBI:83900"/>
        <dbReference type="ChEBI" id="CHEBI:83905"/>
        <dbReference type="ChEBI" id="CHEBI:456216"/>
        <dbReference type="EC" id="6.3.2.13"/>
    </reaction>
</comment>
<comment type="PTM">
    <text evidence="11">Carboxylation is probably crucial for Mg(2+) binding and, consequently, for the gamma-phosphate positioning of ATP.</text>
</comment>
<dbReference type="Pfam" id="PF08245">
    <property type="entry name" value="Mur_ligase_M"/>
    <property type="match status" value="1"/>
</dbReference>
<comment type="subcellular location">
    <subcellularLocation>
        <location evidence="11 12">Cytoplasm</location>
    </subcellularLocation>
</comment>
<evidence type="ECO:0000313" key="16">
    <source>
        <dbReference type="EMBL" id="ABW68595.1"/>
    </source>
</evidence>
<feature type="binding site" evidence="11">
    <location>
        <begin position="158"/>
        <end position="159"/>
    </location>
    <ligand>
        <name>UDP-N-acetyl-alpha-D-muramoyl-L-alanyl-D-glutamate</name>
        <dbReference type="ChEBI" id="CHEBI:83900"/>
    </ligand>
</feature>
<dbReference type="Proteomes" id="UP000008561">
    <property type="component" value="Chromosome"/>
</dbReference>
<protein>
    <recommendedName>
        <fullName evidence="11">UDP-N-acetylmuramoyl-L-alanyl-D-glutamate--2,6-diaminopimelate ligase</fullName>
        <ecNumber evidence="11">6.3.2.13</ecNumber>
    </recommendedName>
    <alternativeName>
        <fullName evidence="11">Meso-A2pm-adding enzyme</fullName>
    </alternativeName>
    <alternativeName>
        <fullName evidence="11">Meso-diaminopimelate-adding enzyme</fullName>
    </alternativeName>
    <alternativeName>
        <fullName evidence="11">UDP-MurNAc-L-Ala-D-Glu:meso-diaminopimelate ligase</fullName>
    </alternativeName>
    <alternativeName>
        <fullName evidence="11">UDP-MurNAc-tripeptide synthetase</fullName>
    </alternativeName>
    <alternativeName>
        <fullName evidence="11">UDP-N-acetylmuramyl-tripeptide synthetase</fullName>
    </alternativeName>
</protein>
<feature type="domain" description="Mur ligase N-terminal catalytic" evidence="13">
    <location>
        <begin position="30"/>
        <end position="102"/>
    </location>
</feature>
<dbReference type="GO" id="GO:0008765">
    <property type="term" value="F:UDP-N-acetylmuramoylalanyl-D-glutamate-2,6-diaminopimelate ligase activity"/>
    <property type="evidence" value="ECO:0007669"/>
    <property type="project" value="UniProtKB-UniRule"/>
</dbReference>
<dbReference type="NCBIfam" id="NF001124">
    <property type="entry name" value="PRK00139.1-2"/>
    <property type="match status" value="1"/>
</dbReference>
<dbReference type="SUPFAM" id="SSF53244">
    <property type="entry name" value="MurD-like peptide ligases, peptide-binding domain"/>
    <property type="match status" value="1"/>
</dbReference>
<keyword evidence="5 11" id="KW-0547">Nucleotide-binding</keyword>
<evidence type="ECO:0000256" key="11">
    <source>
        <dbReference type="HAMAP-Rule" id="MF_00208"/>
    </source>
</evidence>
<dbReference type="KEGG" id="dol:Dole_2792"/>
<proteinExistence type="inferred from homology"/>
<feature type="binding site" evidence="11">
    <location>
        <position position="191"/>
    </location>
    <ligand>
        <name>UDP-N-acetyl-alpha-D-muramoyl-L-alanyl-D-glutamate</name>
        <dbReference type="ChEBI" id="CHEBI:83900"/>
    </ligand>
</feature>
<evidence type="ECO:0000313" key="17">
    <source>
        <dbReference type="Proteomes" id="UP000008561"/>
    </source>
</evidence>
<dbReference type="Gene3D" id="3.90.190.20">
    <property type="entry name" value="Mur ligase, C-terminal domain"/>
    <property type="match status" value="1"/>
</dbReference>